<feature type="coiled-coil region" evidence="1">
    <location>
        <begin position="160"/>
        <end position="187"/>
    </location>
</feature>
<evidence type="ECO:0008006" key="4">
    <source>
        <dbReference type="Google" id="ProtNLM"/>
    </source>
</evidence>
<protein>
    <recommendedName>
        <fullName evidence="4">CARD domain-containing protein</fullName>
    </recommendedName>
</protein>
<dbReference type="OrthoDB" id="2082696at2"/>
<reference evidence="2 3" key="1">
    <citation type="submission" date="2016-08" db="EMBL/GenBank/DDBJ databases">
        <title>Novel Firmicutes and Novel Genomes.</title>
        <authorList>
            <person name="Poppleton D.I."/>
            <person name="Gribaldo S."/>
        </authorList>
    </citation>
    <scope>NUCLEOTIDE SEQUENCE [LARGE SCALE GENOMIC DNA]</scope>
    <source>
        <strain evidence="2 3">CTT3</strain>
    </source>
</reference>
<comment type="caution">
    <text evidence="2">The sequence shown here is derived from an EMBL/GenBank/DDBJ whole genome shotgun (WGS) entry which is preliminary data.</text>
</comment>
<keyword evidence="3" id="KW-1185">Reference proteome</keyword>
<gene>
    <name evidence="2" type="ORF">BET03_05355</name>
</gene>
<evidence type="ECO:0000313" key="3">
    <source>
        <dbReference type="Proteomes" id="UP000284177"/>
    </source>
</evidence>
<keyword evidence="1" id="KW-0175">Coiled coil</keyword>
<proteinExistence type="predicted"/>
<dbReference type="RefSeq" id="WP_120170434.1">
    <property type="nucleotide sequence ID" value="NZ_MCIB01000037.1"/>
</dbReference>
<organism evidence="2 3">
    <name type="scientific">Thermohalobacter berrensis</name>
    <dbReference type="NCBI Taxonomy" id="99594"/>
    <lineage>
        <taxon>Bacteria</taxon>
        <taxon>Bacillati</taxon>
        <taxon>Bacillota</taxon>
        <taxon>Tissierellia</taxon>
        <taxon>Tissierellales</taxon>
        <taxon>Thermohalobacteraceae</taxon>
        <taxon>Thermohalobacter</taxon>
    </lineage>
</organism>
<dbReference type="Proteomes" id="UP000284177">
    <property type="component" value="Unassembled WGS sequence"/>
</dbReference>
<dbReference type="EMBL" id="MCIB01000037">
    <property type="protein sequence ID" value="RKD29487.1"/>
    <property type="molecule type" value="Genomic_DNA"/>
</dbReference>
<evidence type="ECO:0000313" key="2">
    <source>
        <dbReference type="EMBL" id="RKD29487.1"/>
    </source>
</evidence>
<evidence type="ECO:0000256" key="1">
    <source>
        <dbReference type="SAM" id="Coils"/>
    </source>
</evidence>
<accession>A0A419SW84</accession>
<sequence>MKNPKIKMVTTVLIVVLVLTIGVTALANNLNNENFIRYSRKLGISQEYNKHDGYMKYILDELVEEGKITQNKADTILEYIEKRVKEKKEMNKQKRKYNKKRLSLRINILQELEEKGIITNEEAQAIREKQKELRDKKLTRFLNKLVDNGIIEEQDVGKIRVYIENKREEKRKELEKIKNMTVEEKREHFKNHKKRKIDIIDQMIQDKIITEEQGEKIRKILPRKKFKKHKCRPRGKKQ</sequence>
<dbReference type="AlphaFoldDB" id="A0A419SW84"/>
<feature type="coiled-coil region" evidence="1">
    <location>
        <begin position="76"/>
        <end position="129"/>
    </location>
</feature>
<name>A0A419SW84_9FIRM</name>